<feature type="compositionally biased region" description="Basic and acidic residues" evidence="1">
    <location>
        <begin position="157"/>
        <end position="191"/>
    </location>
</feature>
<comment type="caution">
    <text evidence="2">The sequence shown here is derived from an EMBL/GenBank/DDBJ whole genome shotgun (WGS) entry which is preliminary data.</text>
</comment>
<evidence type="ECO:0000256" key="1">
    <source>
        <dbReference type="SAM" id="MobiDB-lite"/>
    </source>
</evidence>
<evidence type="ECO:0000313" key="2">
    <source>
        <dbReference type="EMBL" id="KHN82431.1"/>
    </source>
</evidence>
<organism evidence="2 3">
    <name type="scientific">Toxocara canis</name>
    <name type="common">Canine roundworm</name>
    <dbReference type="NCBI Taxonomy" id="6265"/>
    <lineage>
        <taxon>Eukaryota</taxon>
        <taxon>Metazoa</taxon>
        <taxon>Ecdysozoa</taxon>
        <taxon>Nematoda</taxon>
        <taxon>Chromadorea</taxon>
        <taxon>Rhabditida</taxon>
        <taxon>Spirurina</taxon>
        <taxon>Ascaridomorpha</taxon>
        <taxon>Ascaridoidea</taxon>
        <taxon>Toxocaridae</taxon>
        <taxon>Toxocara</taxon>
    </lineage>
</organism>
<dbReference type="EMBL" id="JPKZ01001361">
    <property type="protein sequence ID" value="KHN82431.1"/>
    <property type="molecule type" value="Genomic_DNA"/>
</dbReference>
<feature type="region of interest" description="Disordered" evidence="1">
    <location>
        <begin position="124"/>
        <end position="210"/>
    </location>
</feature>
<feature type="compositionally biased region" description="Acidic residues" evidence="1">
    <location>
        <begin position="63"/>
        <end position="74"/>
    </location>
</feature>
<sequence>MFEVAAHAKQANKVRAHLLVNDEASTLQEWCKSVESRVLCVPFNFKNGGMLRSRQTMCHREEVDDEDDEEESEEQQQSTPSSASGYECMQRNAYARSSSATLSYGLKRNVEREPLDVPVCDWNQERSSRSRSGSSDCLIRPRSGREMSASRATDGVIHAKDTLKERQSVERMGLRYNEKSNKISSHSREMDKADDDFALSSPNTYDTVPP</sequence>
<evidence type="ECO:0000313" key="3">
    <source>
        <dbReference type="Proteomes" id="UP000031036"/>
    </source>
</evidence>
<dbReference type="AlphaFoldDB" id="A0A0B2VFV6"/>
<feature type="compositionally biased region" description="Polar residues" evidence="1">
    <location>
        <begin position="200"/>
        <end position="210"/>
    </location>
</feature>
<proteinExistence type="predicted"/>
<feature type="compositionally biased region" description="Polar residues" evidence="1">
    <location>
        <begin position="75"/>
        <end position="84"/>
    </location>
</feature>
<reference evidence="2 3" key="1">
    <citation type="submission" date="2014-11" db="EMBL/GenBank/DDBJ databases">
        <title>Genetic blueprint of the zoonotic pathogen Toxocara canis.</title>
        <authorList>
            <person name="Zhu X.-Q."/>
            <person name="Korhonen P.K."/>
            <person name="Cai H."/>
            <person name="Young N.D."/>
            <person name="Nejsum P."/>
            <person name="von Samson-Himmelstjerna G."/>
            <person name="Boag P.R."/>
            <person name="Tan P."/>
            <person name="Li Q."/>
            <person name="Min J."/>
            <person name="Yang Y."/>
            <person name="Wang X."/>
            <person name="Fang X."/>
            <person name="Hall R.S."/>
            <person name="Hofmann A."/>
            <person name="Sternberg P.W."/>
            <person name="Jex A.R."/>
            <person name="Gasser R.B."/>
        </authorList>
    </citation>
    <scope>NUCLEOTIDE SEQUENCE [LARGE SCALE GENOMIC DNA]</scope>
    <source>
        <strain evidence="2">PN_DK_2014</strain>
    </source>
</reference>
<protein>
    <submittedName>
        <fullName evidence="2">Uncharacterized protein</fullName>
    </submittedName>
</protein>
<accession>A0A0B2VFV6</accession>
<dbReference type="Proteomes" id="UP000031036">
    <property type="component" value="Unassembled WGS sequence"/>
</dbReference>
<keyword evidence="3" id="KW-1185">Reference proteome</keyword>
<feature type="region of interest" description="Disordered" evidence="1">
    <location>
        <begin position="58"/>
        <end position="86"/>
    </location>
</feature>
<gene>
    <name evidence="2" type="ORF">Tcan_12933</name>
</gene>
<name>A0A0B2VFV6_TOXCA</name>